<protein>
    <submittedName>
        <fullName evidence="1">Uncharacterized protein</fullName>
    </submittedName>
</protein>
<sequence length="120" mass="13634">MDECSDEESASQETKCPSSRIEAIKRSFDMNGVCVPAQGKSGGLALLWLKSVTVLLQNFSRNHIDVSVQLDENLDWWRFTGIYGEPDTSKRDRTRNLLSRLHNQSNRAWICAGDFNEILD</sequence>
<dbReference type="SUPFAM" id="SSF56219">
    <property type="entry name" value="DNase I-like"/>
    <property type="match status" value="1"/>
</dbReference>
<evidence type="ECO:0000313" key="1">
    <source>
        <dbReference type="EMBL" id="KAK4387745.1"/>
    </source>
</evidence>
<organism evidence="1 2">
    <name type="scientific">Sesamum angolense</name>
    <dbReference type="NCBI Taxonomy" id="2727404"/>
    <lineage>
        <taxon>Eukaryota</taxon>
        <taxon>Viridiplantae</taxon>
        <taxon>Streptophyta</taxon>
        <taxon>Embryophyta</taxon>
        <taxon>Tracheophyta</taxon>
        <taxon>Spermatophyta</taxon>
        <taxon>Magnoliopsida</taxon>
        <taxon>eudicotyledons</taxon>
        <taxon>Gunneridae</taxon>
        <taxon>Pentapetalae</taxon>
        <taxon>asterids</taxon>
        <taxon>lamiids</taxon>
        <taxon>Lamiales</taxon>
        <taxon>Pedaliaceae</taxon>
        <taxon>Sesamum</taxon>
    </lineage>
</organism>
<dbReference type="EMBL" id="JACGWL010000014">
    <property type="protein sequence ID" value="KAK4387745.1"/>
    <property type="molecule type" value="Genomic_DNA"/>
</dbReference>
<name>A0AAE1W6L7_9LAMI</name>
<keyword evidence="2" id="KW-1185">Reference proteome</keyword>
<accession>A0AAE1W6L7</accession>
<comment type="caution">
    <text evidence="1">The sequence shown here is derived from an EMBL/GenBank/DDBJ whole genome shotgun (WGS) entry which is preliminary data.</text>
</comment>
<dbReference type="PANTHER" id="PTHR35218">
    <property type="entry name" value="RNASE H DOMAIN-CONTAINING PROTEIN"/>
    <property type="match status" value="1"/>
</dbReference>
<dbReference type="AlphaFoldDB" id="A0AAE1W6L7"/>
<dbReference type="PANTHER" id="PTHR35218:SF9">
    <property type="entry name" value="ENDONUCLEASE_EXONUCLEASE_PHOSPHATASE DOMAIN-CONTAINING PROTEIN"/>
    <property type="match status" value="1"/>
</dbReference>
<evidence type="ECO:0000313" key="2">
    <source>
        <dbReference type="Proteomes" id="UP001289374"/>
    </source>
</evidence>
<proteinExistence type="predicted"/>
<reference evidence="1" key="1">
    <citation type="submission" date="2020-06" db="EMBL/GenBank/DDBJ databases">
        <authorList>
            <person name="Li T."/>
            <person name="Hu X."/>
            <person name="Zhang T."/>
            <person name="Song X."/>
            <person name="Zhang H."/>
            <person name="Dai N."/>
            <person name="Sheng W."/>
            <person name="Hou X."/>
            <person name="Wei L."/>
        </authorList>
    </citation>
    <scope>NUCLEOTIDE SEQUENCE</scope>
    <source>
        <strain evidence="1">K16</strain>
        <tissue evidence="1">Leaf</tissue>
    </source>
</reference>
<dbReference type="InterPro" id="IPR036691">
    <property type="entry name" value="Endo/exonu/phosph_ase_sf"/>
</dbReference>
<dbReference type="Gene3D" id="3.60.10.10">
    <property type="entry name" value="Endonuclease/exonuclease/phosphatase"/>
    <property type="match status" value="1"/>
</dbReference>
<dbReference type="Proteomes" id="UP001289374">
    <property type="component" value="Unassembled WGS sequence"/>
</dbReference>
<reference evidence="1" key="2">
    <citation type="journal article" date="2024" name="Plant">
        <title>Genomic evolution and insights into agronomic trait innovations of Sesamum species.</title>
        <authorList>
            <person name="Miao H."/>
            <person name="Wang L."/>
            <person name="Qu L."/>
            <person name="Liu H."/>
            <person name="Sun Y."/>
            <person name="Le M."/>
            <person name="Wang Q."/>
            <person name="Wei S."/>
            <person name="Zheng Y."/>
            <person name="Lin W."/>
            <person name="Duan Y."/>
            <person name="Cao H."/>
            <person name="Xiong S."/>
            <person name="Wang X."/>
            <person name="Wei L."/>
            <person name="Li C."/>
            <person name="Ma Q."/>
            <person name="Ju M."/>
            <person name="Zhao R."/>
            <person name="Li G."/>
            <person name="Mu C."/>
            <person name="Tian Q."/>
            <person name="Mei H."/>
            <person name="Zhang T."/>
            <person name="Gao T."/>
            <person name="Zhang H."/>
        </authorList>
    </citation>
    <scope>NUCLEOTIDE SEQUENCE</scope>
    <source>
        <strain evidence="1">K16</strain>
    </source>
</reference>
<gene>
    <name evidence="1" type="ORF">Sango_2381100</name>
</gene>